<feature type="domain" description="Cation/H+ exchanger transmembrane" evidence="10">
    <location>
        <begin position="15"/>
        <end position="359"/>
    </location>
</feature>
<dbReference type="GO" id="GO:0015297">
    <property type="term" value="F:antiporter activity"/>
    <property type="evidence" value="ECO:0007669"/>
    <property type="project" value="UniProtKB-KW"/>
</dbReference>
<accession>C8X5Z3</accession>
<dbReference type="GO" id="GO:0016020">
    <property type="term" value="C:membrane"/>
    <property type="evidence" value="ECO:0007669"/>
    <property type="project" value="UniProtKB-SubCell"/>
</dbReference>
<dbReference type="STRING" id="479431.Namu_0334"/>
<feature type="transmembrane region" description="Helical" evidence="9">
    <location>
        <begin position="313"/>
        <end position="332"/>
    </location>
</feature>
<sequence precursor="true">MSESSLWSLLLVMTVAALAPIASRLVPGRPPQVLFLILGGMVIGPSVLGWADAVDIELLSGLGLGFLFLLAGHELDPRMLRERAGTQALLAWGVSAALAVLVVGGLEYLGYVKAFVPVAIALTTTALGTLLPILREQQMLAGPFGRYVFAAGAVGELLPILAISLFLGAYDSWWEALIIASIAGLALLLAWLHKHATSQSTLRITVVLLLALLLITENFGIEAALGAFFAGMVLRQTSSAEGNQEFEDKLDAVGYGFFIPVFFVSSGMGLDLQSILNSPGRLLAFFVLLLVVRGVPAILIYRKTLGPRQRVEMMFLTATALPLLVALSEIGLQSGVMLPENAAALVGAGVLSIAIFPFVAARLHRPVGQRPVRDPRVP</sequence>
<evidence type="ECO:0000256" key="4">
    <source>
        <dbReference type="ARBA" id="ARBA00022449"/>
    </source>
</evidence>
<dbReference type="Proteomes" id="UP000002218">
    <property type="component" value="Chromosome"/>
</dbReference>
<feature type="transmembrane region" description="Helical" evidence="9">
    <location>
        <begin position="114"/>
        <end position="134"/>
    </location>
</feature>
<feature type="transmembrane region" description="Helical" evidence="9">
    <location>
        <begin position="33"/>
        <end position="51"/>
    </location>
</feature>
<evidence type="ECO:0000256" key="9">
    <source>
        <dbReference type="SAM" id="Phobius"/>
    </source>
</evidence>
<evidence type="ECO:0000256" key="1">
    <source>
        <dbReference type="ARBA" id="ARBA00004141"/>
    </source>
</evidence>
<dbReference type="RefSeq" id="WP_012814239.1">
    <property type="nucleotide sequence ID" value="NC_013235.1"/>
</dbReference>
<keyword evidence="8 9" id="KW-0472">Membrane</keyword>
<feature type="transmembrane region" description="Helical" evidence="9">
    <location>
        <begin position="173"/>
        <end position="192"/>
    </location>
</feature>
<feature type="transmembrane region" description="Helical" evidence="9">
    <location>
        <begin position="146"/>
        <end position="167"/>
    </location>
</feature>
<dbReference type="Pfam" id="PF00999">
    <property type="entry name" value="Na_H_Exchanger"/>
    <property type="match status" value="1"/>
</dbReference>
<dbReference type="eggNOG" id="COG0475">
    <property type="taxonomic scope" value="Bacteria"/>
</dbReference>
<evidence type="ECO:0000256" key="5">
    <source>
        <dbReference type="ARBA" id="ARBA00022692"/>
    </source>
</evidence>
<feature type="transmembrane region" description="Helical" evidence="9">
    <location>
        <begin position="88"/>
        <end position="108"/>
    </location>
</feature>
<reference evidence="11 12" key="2">
    <citation type="journal article" date="2010" name="Stand. Genomic Sci.">
        <title>Complete genome sequence of Nakamurella multipartita type strain (Y-104).</title>
        <authorList>
            <person name="Tice H."/>
            <person name="Mayilraj S."/>
            <person name="Sims D."/>
            <person name="Lapidus A."/>
            <person name="Nolan M."/>
            <person name="Lucas S."/>
            <person name="Glavina Del Rio T."/>
            <person name="Copeland A."/>
            <person name="Cheng J.F."/>
            <person name="Meincke L."/>
            <person name="Bruce D."/>
            <person name="Goodwin L."/>
            <person name="Pitluck S."/>
            <person name="Ivanova N."/>
            <person name="Mavromatis K."/>
            <person name="Ovchinnikova G."/>
            <person name="Pati A."/>
            <person name="Chen A."/>
            <person name="Palaniappan K."/>
            <person name="Land M."/>
            <person name="Hauser L."/>
            <person name="Chang Y.J."/>
            <person name="Jeffries C.D."/>
            <person name="Detter J.C."/>
            <person name="Brettin T."/>
            <person name="Rohde M."/>
            <person name="Goker M."/>
            <person name="Bristow J."/>
            <person name="Eisen J.A."/>
            <person name="Markowitz V."/>
            <person name="Hugenholtz P."/>
            <person name="Kyrpides N.C."/>
            <person name="Klenk H.P."/>
            <person name="Chen F."/>
        </authorList>
    </citation>
    <scope>NUCLEOTIDE SEQUENCE [LARGE SCALE GENOMIC DNA]</scope>
    <source>
        <strain evidence="12">ATCC 700099 / DSM 44233 / CIP 104796 / JCM 9543 / NBRC 105858 / Y-104</strain>
    </source>
</reference>
<dbReference type="InterPro" id="IPR038770">
    <property type="entry name" value="Na+/solute_symporter_sf"/>
</dbReference>
<protein>
    <submittedName>
        <fullName evidence="11">Sodium/hydrogen exchanger</fullName>
    </submittedName>
</protein>
<evidence type="ECO:0000256" key="6">
    <source>
        <dbReference type="ARBA" id="ARBA00022989"/>
    </source>
</evidence>
<evidence type="ECO:0000256" key="7">
    <source>
        <dbReference type="ARBA" id="ARBA00023065"/>
    </source>
</evidence>
<feature type="transmembrane region" description="Helical" evidence="9">
    <location>
        <begin position="57"/>
        <end position="76"/>
    </location>
</feature>
<feature type="transmembrane region" description="Helical" evidence="9">
    <location>
        <begin position="204"/>
        <end position="232"/>
    </location>
</feature>
<evidence type="ECO:0000256" key="3">
    <source>
        <dbReference type="ARBA" id="ARBA00022448"/>
    </source>
</evidence>
<gene>
    <name evidence="11" type="ordered locus">Namu_0334</name>
</gene>
<dbReference type="GO" id="GO:1902600">
    <property type="term" value="P:proton transmembrane transport"/>
    <property type="evidence" value="ECO:0007669"/>
    <property type="project" value="InterPro"/>
</dbReference>
<evidence type="ECO:0000259" key="10">
    <source>
        <dbReference type="Pfam" id="PF00999"/>
    </source>
</evidence>
<evidence type="ECO:0000313" key="12">
    <source>
        <dbReference type="Proteomes" id="UP000002218"/>
    </source>
</evidence>
<dbReference type="KEGG" id="nml:Namu_0334"/>
<dbReference type="HOGENOM" id="CLU_005126_0_0_11"/>
<organism evidence="11 12">
    <name type="scientific">Nakamurella multipartita (strain ATCC 700099 / DSM 44233 / CIP 104796 / JCM 9543 / NBRC 105858 / Y-104)</name>
    <name type="common">Microsphaera multipartita</name>
    <dbReference type="NCBI Taxonomy" id="479431"/>
    <lineage>
        <taxon>Bacteria</taxon>
        <taxon>Bacillati</taxon>
        <taxon>Actinomycetota</taxon>
        <taxon>Actinomycetes</taxon>
        <taxon>Nakamurellales</taxon>
        <taxon>Nakamurellaceae</taxon>
        <taxon>Nakamurella</taxon>
    </lineage>
</organism>
<evidence type="ECO:0000256" key="8">
    <source>
        <dbReference type="ARBA" id="ARBA00023136"/>
    </source>
</evidence>
<dbReference type="Gene3D" id="1.20.1530.20">
    <property type="match status" value="1"/>
</dbReference>
<reference evidence="12" key="1">
    <citation type="submission" date="2009-09" db="EMBL/GenBank/DDBJ databases">
        <title>The complete genome of Nakamurella multipartita DSM 44233.</title>
        <authorList>
            <consortium name="US DOE Joint Genome Institute (JGI-PGF)"/>
            <person name="Lucas S."/>
            <person name="Copeland A."/>
            <person name="Lapidus A."/>
            <person name="Glavina del Rio T."/>
            <person name="Dalin E."/>
            <person name="Tice H."/>
            <person name="Bruce D."/>
            <person name="Goodwin L."/>
            <person name="Pitluck S."/>
            <person name="Kyrpides N."/>
            <person name="Mavromatis K."/>
            <person name="Ivanova N."/>
            <person name="Ovchinnikova G."/>
            <person name="Sims D."/>
            <person name="Meincke L."/>
            <person name="Brettin T."/>
            <person name="Detter J.C."/>
            <person name="Han C."/>
            <person name="Larimer F."/>
            <person name="Land M."/>
            <person name="Hauser L."/>
            <person name="Markowitz V."/>
            <person name="Cheng J.-F."/>
            <person name="Hugenholtz P."/>
            <person name="Woyke T."/>
            <person name="Wu D."/>
            <person name="Klenk H.-P."/>
            <person name="Eisen J.A."/>
        </authorList>
    </citation>
    <scope>NUCLEOTIDE SEQUENCE [LARGE SCALE GENOMIC DNA]</scope>
    <source>
        <strain evidence="12">ATCC 700099 / DSM 44233 / CIP 104796 / JCM 9543 / NBRC 105858 / Y-104</strain>
    </source>
</reference>
<keyword evidence="3" id="KW-0813">Transport</keyword>
<dbReference type="InterPro" id="IPR006153">
    <property type="entry name" value="Cation/H_exchanger_TM"/>
</dbReference>
<keyword evidence="7" id="KW-0406">Ion transport</keyword>
<dbReference type="AlphaFoldDB" id="C8X5Z3"/>
<dbReference type="PANTHER" id="PTHR43562:SF1">
    <property type="entry name" value="NA(+)_H(+) ANTIPORTER YJBQ-RELATED"/>
    <property type="match status" value="1"/>
</dbReference>
<comment type="subcellular location">
    <subcellularLocation>
        <location evidence="1">Membrane</location>
        <topology evidence="1">Multi-pass membrane protein</topology>
    </subcellularLocation>
</comment>
<comment type="similarity">
    <text evidence="2">Belongs to the monovalent cation:proton antiporter 2 (CPA2) transporter (TC 2.A.37) family.</text>
</comment>
<proteinExistence type="inferred from homology"/>
<dbReference type="EMBL" id="CP001737">
    <property type="protein sequence ID" value="ACV76764.1"/>
    <property type="molecule type" value="Genomic_DNA"/>
</dbReference>
<dbReference type="InParanoid" id="C8X5Z3"/>
<evidence type="ECO:0000256" key="2">
    <source>
        <dbReference type="ARBA" id="ARBA00005551"/>
    </source>
</evidence>
<dbReference type="OrthoDB" id="9793589at2"/>
<keyword evidence="6 9" id="KW-1133">Transmembrane helix</keyword>
<keyword evidence="12" id="KW-1185">Reference proteome</keyword>
<feature type="transmembrane region" description="Helical" evidence="9">
    <location>
        <begin position="344"/>
        <end position="363"/>
    </location>
</feature>
<feature type="transmembrane region" description="Helical" evidence="9">
    <location>
        <begin position="6"/>
        <end position="26"/>
    </location>
</feature>
<feature type="transmembrane region" description="Helical" evidence="9">
    <location>
        <begin position="282"/>
        <end position="301"/>
    </location>
</feature>
<name>C8X5Z3_NAKMY</name>
<keyword evidence="4" id="KW-0050">Antiport</keyword>
<dbReference type="PANTHER" id="PTHR43562">
    <property type="entry name" value="NAPA-TYPE SODIUM/HYDROGEN ANTIPORTER"/>
    <property type="match status" value="1"/>
</dbReference>
<evidence type="ECO:0000313" key="11">
    <source>
        <dbReference type="EMBL" id="ACV76764.1"/>
    </source>
</evidence>
<keyword evidence="5 9" id="KW-0812">Transmembrane</keyword>